<dbReference type="EMBL" id="JAGIQL010000081">
    <property type="protein sequence ID" value="MBP0459667.1"/>
    <property type="molecule type" value="Genomic_DNA"/>
</dbReference>
<protein>
    <submittedName>
        <fullName evidence="1">Uncharacterized protein</fullName>
    </submittedName>
</protein>
<gene>
    <name evidence="1" type="ORF">JFN87_19480</name>
</gene>
<dbReference type="InterPro" id="IPR046003">
    <property type="entry name" value="DUF5959"/>
</dbReference>
<sequence length="139" mass="15916">MTAGPLDLIRLTGDGNSVTLRVTGRTPQQDTLTCEFVVDTPFVSGKQSDWLFPSDLTEWQNCLDALDAGQKIAWREYVRGTDLSIERDEEGEYFRVTVRDKEMTLTTVTVTVPLDDSWFDDAYNRLERVLSIWPLTDNY</sequence>
<name>A0A940RW21_9ACTN</name>
<accession>A0A940RW21</accession>
<comment type="caution">
    <text evidence="1">The sequence shown here is derived from an EMBL/GenBank/DDBJ whole genome shotgun (WGS) entry which is preliminary data.</text>
</comment>
<proteinExistence type="predicted"/>
<dbReference type="Proteomes" id="UP000670475">
    <property type="component" value="Unassembled WGS sequence"/>
</dbReference>
<dbReference type="AlphaFoldDB" id="A0A940RW21"/>
<organism evidence="1 2">
    <name type="scientific">Streptomyces montanisoli</name>
    <dbReference type="NCBI Taxonomy" id="2798581"/>
    <lineage>
        <taxon>Bacteria</taxon>
        <taxon>Bacillati</taxon>
        <taxon>Actinomycetota</taxon>
        <taxon>Actinomycetes</taxon>
        <taxon>Kitasatosporales</taxon>
        <taxon>Streptomycetaceae</taxon>
        <taxon>Streptomyces</taxon>
    </lineage>
</organism>
<dbReference type="Pfam" id="PF19384">
    <property type="entry name" value="DUF5959"/>
    <property type="match status" value="1"/>
</dbReference>
<keyword evidence="2" id="KW-1185">Reference proteome</keyword>
<dbReference type="RefSeq" id="WP_209341702.1">
    <property type="nucleotide sequence ID" value="NZ_JAGIQL010000081.1"/>
</dbReference>
<reference evidence="1" key="1">
    <citation type="submission" date="2021-03" db="EMBL/GenBank/DDBJ databases">
        <title>Whole genome sequence of Streptomyces bomunensis MMS17-BM035.</title>
        <authorList>
            <person name="Lee J.H."/>
        </authorList>
    </citation>
    <scope>NUCLEOTIDE SEQUENCE</scope>
    <source>
        <strain evidence="1">MMS17-BM035</strain>
    </source>
</reference>
<evidence type="ECO:0000313" key="1">
    <source>
        <dbReference type="EMBL" id="MBP0459667.1"/>
    </source>
</evidence>
<evidence type="ECO:0000313" key="2">
    <source>
        <dbReference type="Proteomes" id="UP000670475"/>
    </source>
</evidence>